<dbReference type="EMBL" id="LXQA010574830">
    <property type="protein sequence ID" value="MCI60072.1"/>
    <property type="molecule type" value="Genomic_DNA"/>
</dbReference>
<accession>A0A392TGL1</accession>
<evidence type="ECO:0000313" key="1">
    <source>
        <dbReference type="EMBL" id="MCI60072.1"/>
    </source>
</evidence>
<keyword evidence="2" id="KW-1185">Reference proteome</keyword>
<dbReference type="AlphaFoldDB" id="A0A392TGL1"/>
<sequence length="59" mass="6641">MSSDKRKTLQIRAQLPDMKSVKILNGKLTSITLLLRYGEILDLLNAPVQIEVITALTQF</sequence>
<name>A0A392TGL1_9FABA</name>
<reference evidence="1 2" key="1">
    <citation type="journal article" date="2018" name="Front. Plant Sci.">
        <title>Red Clover (Trifolium pratense) and Zigzag Clover (T. medium) - A Picture of Genomic Similarities and Differences.</title>
        <authorList>
            <person name="Dluhosova J."/>
            <person name="Istvanek J."/>
            <person name="Nedelnik J."/>
            <person name="Repkova J."/>
        </authorList>
    </citation>
    <scope>NUCLEOTIDE SEQUENCE [LARGE SCALE GENOMIC DNA]</scope>
    <source>
        <strain evidence="2">cv. 10/8</strain>
        <tissue evidence="1">Leaf</tissue>
    </source>
</reference>
<evidence type="ECO:0000313" key="2">
    <source>
        <dbReference type="Proteomes" id="UP000265520"/>
    </source>
</evidence>
<protein>
    <submittedName>
        <fullName evidence="1">Uncharacterized protein</fullName>
    </submittedName>
</protein>
<dbReference type="Proteomes" id="UP000265520">
    <property type="component" value="Unassembled WGS sequence"/>
</dbReference>
<comment type="caution">
    <text evidence="1">The sequence shown here is derived from an EMBL/GenBank/DDBJ whole genome shotgun (WGS) entry which is preliminary data.</text>
</comment>
<proteinExistence type="predicted"/>
<organism evidence="1 2">
    <name type="scientific">Trifolium medium</name>
    <dbReference type="NCBI Taxonomy" id="97028"/>
    <lineage>
        <taxon>Eukaryota</taxon>
        <taxon>Viridiplantae</taxon>
        <taxon>Streptophyta</taxon>
        <taxon>Embryophyta</taxon>
        <taxon>Tracheophyta</taxon>
        <taxon>Spermatophyta</taxon>
        <taxon>Magnoliopsida</taxon>
        <taxon>eudicotyledons</taxon>
        <taxon>Gunneridae</taxon>
        <taxon>Pentapetalae</taxon>
        <taxon>rosids</taxon>
        <taxon>fabids</taxon>
        <taxon>Fabales</taxon>
        <taxon>Fabaceae</taxon>
        <taxon>Papilionoideae</taxon>
        <taxon>50 kb inversion clade</taxon>
        <taxon>NPAAA clade</taxon>
        <taxon>Hologalegina</taxon>
        <taxon>IRL clade</taxon>
        <taxon>Trifolieae</taxon>
        <taxon>Trifolium</taxon>
    </lineage>
</organism>